<dbReference type="OrthoDB" id="3897607at2759"/>
<evidence type="ECO:0000256" key="4">
    <source>
        <dbReference type="ARBA" id="ARBA00023136"/>
    </source>
</evidence>
<evidence type="ECO:0000313" key="11">
    <source>
        <dbReference type="Proteomes" id="UP000006039"/>
    </source>
</evidence>
<protein>
    <recommendedName>
        <fullName evidence="8">Rhodopsin domain-containing protein</fullName>
    </recommendedName>
</protein>
<reference evidence="10" key="5">
    <citation type="submission" date="2018-04" db="UniProtKB">
        <authorList>
            <consortium name="EnsemblFungi"/>
        </authorList>
    </citation>
    <scope>IDENTIFICATION</scope>
    <source>
        <strain evidence="10">R3-111a-1</strain>
    </source>
</reference>
<dbReference type="eggNOG" id="ENOG502RMWN">
    <property type="taxonomic scope" value="Eukaryota"/>
</dbReference>
<gene>
    <name evidence="10" type="primary">20345928</name>
    <name evidence="9" type="ORF">GGTG_05470</name>
</gene>
<evidence type="ECO:0000256" key="7">
    <source>
        <dbReference type="SAM" id="Phobius"/>
    </source>
</evidence>
<evidence type="ECO:0000256" key="6">
    <source>
        <dbReference type="SAM" id="MobiDB-lite"/>
    </source>
</evidence>
<keyword evidence="2 7" id="KW-0812">Transmembrane</keyword>
<dbReference type="Proteomes" id="UP000006039">
    <property type="component" value="Unassembled WGS sequence"/>
</dbReference>
<keyword evidence="3 7" id="KW-1133">Transmembrane helix</keyword>
<name>J3NW07_GAET3</name>
<reference evidence="11" key="1">
    <citation type="submission" date="2010-07" db="EMBL/GenBank/DDBJ databases">
        <title>The genome sequence of Gaeumannomyces graminis var. tritici strain R3-111a-1.</title>
        <authorList>
            <consortium name="The Broad Institute Genome Sequencing Platform"/>
            <person name="Ma L.-J."/>
            <person name="Dead R."/>
            <person name="Young S."/>
            <person name="Zeng Q."/>
            <person name="Koehrsen M."/>
            <person name="Alvarado L."/>
            <person name="Berlin A."/>
            <person name="Chapman S.B."/>
            <person name="Chen Z."/>
            <person name="Freedman E."/>
            <person name="Gellesch M."/>
            <person name="Goldberg J."/>
            <person name="Griggs A."/>
            <person name="Gujja S."/>
            <person name="Heilman E.R."/>
            <person name="Heiman D."/>
            <person name="Hepburn T."/>
            <person name="Howarth C."/>
            <person name="Jen D."/>
            <person name="Larson L."/>
            <person name="Mehta T."/>
            <person name="Neiman D."/>
            <person name="Pearson M."/>
            <person name="Roberts A."/>
            <person name="Saif S."/>
            <person name="Shea T."/>
            <person name="Shenoy N."/>
            <person name="Sisk P."/>
            <person name="Stolte C."/>
            <person name="Sykes S."/>
            <person name="Walk T."/>
            <person name="White J."/>
            <person name="Yandava C."/>
            <person name="Haas B."/>
            <person name="Nusbaum C."/>
            <person name="Birren B."/>
        </authorList>
    </citation>
    <scope>NUCLEOTIDE SEQUENCE [LARGE SCALE GENOMIC DNA]</scope>
    <source>
        <strain evidence="11">R3-111a-1</strain>
    </source>
</reference>
<reference evidence="9" key="3">
    <citation type="submission" date="2010-09" db="EMBL/GenBank/DDBJ databases">
        <title>Annotation of Gaeumannomyces graminis var. tritici R3-111a-1.</title>
        <authorList>
            <consortium name="The Broad Institute Genome Sequencing Platform"/>
            <person name="Ma L.-J."/>
            <person name="Dead R."/>
            <person name="Young S.K."/>
            <person name="Zeng Q."/>
            <person name="Gargeya S."/>
            <person name="Fitzgerald M."/>
            <person name="Haas B."/>
            <person name="Abouelleil A."/>
            <person name="Alvarado L."/>
            <person name="Arachchi H.M."/>
            <person name="Berlin A."/>
            <person name="Brown A."/>
            <person name="Chapman S.B."/>
            <person name="Chen Z."/>
            <person name="Dunbar C."/>
            <person name="Freedman E."/>
            <person name="Gearin G."/>
            <person name="Gellesch M."/>
            <person name="Goldberg J."/>
            <person name="Griggs A."/>
            <person name="Gujja S."/>
            <person name="Heiman D."/>
            <person name="Howarth C."/>
            <person name="Larson L."/>
            <person name="Lui A."/>
            <person name="MacDonald P.J.P."/>
            <person name="Mehta T."/>
            <person name="Montmayeur A."/>
            <person name="Murphy C."/>
            <person name="Neiman D."/>
            <person name="Pearson M."/>
            <person name="Priest M."/>
            <person name="Roberts A."/>
            <person name="Saif S."/>
            <person name="Shea T."/>
            <person name="Shenoy N."/>
            <person name="Sisk P."/>
            <person name="Stolte C."/>
            <person name="Sykes S."/>
            <person name="Yandava C."/>
            <person name="Wortman J."/>
            <person name="Nusbaum C."/>
            <person name="Birren B."/>
        </authorList>
    </citation>
    <scope>NUCLEOTIDE SEQUENCE</scope>
    <source>
        <strain evidence="9">R3-111a-1</strain>
    </source>
</reference>
<feature type="transmembrane region" description="Helical" evidence="7">
    <location>
        <begin position="41"/>
        <end position="63"/>
    </location>
</feature>
<dbReference type="Pfam" id="PF20684">
    <property type="entry name" value="Fung_rhodopsin"/>
    <property type="match status" value="1"/>
</dbReference>
<dbReference type="InterPro" id="IPR049326">
    <property type="entry name" value="Rhodopsin_dom_fungi"/>
</dbReference>
<keyword evidence="11" id="KW-1185">Reference proteome</keyword>
<feature type="transmembrane region" description="Helical" evidence="7">
    <location>
        <begin position="119"/>
        <end position="140"/>
    </location>
</feature>
<dbReference type="RefSeq" id="XP_009221537.1">
    <property type="nucleotide sequence ID" value="XM_009223273.1"/>
</dbReference>
<feature type="transmembrane region" description="Helical" evidence="7">
    <location>
        <begin position="12"/>
        <end position="29"/>
    </location>
</feature>
<dbReference type="InterPro" id="IPR052337">
    <property type="entry name" value="SAT4-like"/>
</dbReference>
<evidence type="ECO:0000256" key="5">
    <source>
        <dbReference type="ARBA" id="ARBA00038359"/>
    </source>
</evidence>
<reference evidence="10" key="4">
    <citation type="journal article" date="2015" name="G3 (Bethesda)">
        <title>Genome sequences of three phytopathogenic species of the Magnaporthaceae family of fungi.</title>
        <authorList>
            <person name="Okagaki L.H."/>
            <person name="Nunes C.C."/>
            <person name="Sailsbery J."/>
            <person name="Clay B."/>
            <person name="Brown D."/>
            <person name="John T."/>
            <person name="Oh Y."/>
            <person name="Young N."/>
            <person name="Fitzgerald M."/>
            <person name="Haas B.J."/>
            <person name="Zeng Q."/>
            <person name="Young S."/>
            <person name="Adiconis X."/>
            <person name="Fan L."/>
            <person name="Levin J.Z."/>
            <person name="Mitchell T.K."/>
            <person name="Okubara P.A."/>
            <person name="Farman M.L."/>
            <person name="Kohn L.M."/>
            <person name="Birren B."/>
            <person name="Ma L.-J."/>
            <person name="Dean R.A."/>
        </authorList>
    </citation>
    <scope>NUCLEOTIDE SEQUENCE</scope>
    <source>
        <strain evidence="10">R3-111a-1</strain>
    </source>
</reference>
<organism evidence="9">
    <name type="scientific">Gaeumannomyces tritici (strain R3-111a-1)</name>
    <name type="common">Wheat and barley take-all root rot fungus</name>
    <name type="synonym">Gaeumannomyces graminis var. tritici</name>
    <dbReference type="NCBI Taxonomy" id="644352"/>
    <lineage>
        <taxon>Eukaryota</taxon>
        <taxon>Fungi</taxon>
        <taxon>Dikarya</taxon>
        <taxon>Ascomycota</taxon>
        <taxon>Pezizomycotina</taxon>
        <taxon>Sordariomycetes</taxon>
        <taxon>Sordariomycetidae</taxon>
        <taxon>Magnaporthales</taxon>
        <taxon>Magnaporthaceae</taxon>
        <taxon>Gaeumannomyces</taxon>
    </lineage>
</organism>
<keyword evidence="4 7" id="KW-0472">Membrane</keyword>
<sequence length="339" mass="36301">MIPSRELVPPLIVATLALTTIAAGLRLYVRLFITKAAGLDDCALVFAFILLVLYCATTWVAIAEGYAADDPADIRDPVLAIKFFVGSGILYILGLCFTKLSSALVLYRLATTHRSIQCLLAVAGSVIFIWSAVACSLIALQCRPLSIVWGETPLSEGTCVSPDALSDLVISIAAMDIASAFMFAVLPVFLLHRVQLASSTKISVIILLSLGTLTSIITVLRMKRTLDIAALADGHGHEAEDLYMELYAYTIPEIGLALFTATIVALPPLIKLLFQGGLESSRGSKPRGAPRTRASGEPGISLYRRTGRSDEFWAGSEENIISDGGATERGNHGARYLNV</sequence>
<feature type="transmembrane region" description="Helical" evidence="7">
    <location>
        <begin position="83"/>
        <end position="107"/>
    </location>
</feature>
<dbReference type="PANTHER" id="PTHR33048:SF96">
    <property type="entry name" value="INTEGRAL MEMBRANE PROTEIN"/>
    <property type="match status" value="1"/>
</dbReference>
<feature type="transmembrane region" description="Helical" evidence="7">
    <location>
        <begin position="202"/>
        <end position="220"/>
    </location>
</feature>
<feature type="transmembrane region" description="Helical" evidence="7">
    <location>
        <begin position="168"/>
        <end position="190"/>
    </location>
</feature>
<evidence type="ECO:0000256" key="1">
    <source>
        <dbReference type="ARBA" id="ARBA00004141"/>
    </source>
</evidence>
<proteinExistence type="inferred from homology"/>
<dbReference type="EnsemblFungi" id="EJT75537">
    <property type="protein sequence ID" value="EJT75537"/>
    <property type="gene ID" value="GGTG_05470"/>
</dbReference>
<dbReference type="GO" id="GO:0016020">
    <property type="term" value="C:membrane"/>
    <property type="evidence" value="ECO:0007669"/>
    <property type="project" value="UniProtKB-SubCell"/>
</dbReference>
<comment type="subcellular location">
    <subcellularLocation>
        <location evidence="1">Membrane</location>
        <topology evidence="1">Multi-pass membrane protein</topology>
    </subcellularLocation>
</comment>
<evidence type="ECO:0000313" key="9">
    <source>
        <dbReference type="EMBL" id="EJT75537.1"/>
    </source>
</evidence>
<evidence type="ECO:0000256" key="3">
    <source>
        <dbReference type="ARBA" id="ARBA00022989"/>
    </source>
</evidence>
<dbReference type="AlphaFoldDB" id="J3NW07"/>
<dbReference type="HOGENOM" id="CLU_028200_3_4_1"/>
<feature type="domain" description="Rhodopsin" evidence="8">
    <location>
        <begin position="25"/>
        <end position="271"/>
    </location>
</feature>
<comment type="similarity">
    <text evidence="5">Belongs to the SAT4 family.</text>
</comment>
<evidence type="ECO:0000259" key="8">
    <source>
        <dbReference type="Pfam" id="PF20684"/>
    </source>
</evidence>
<evidence type="ECO:0000313" key="10">
    <source>
        <dbReference type="EnsemblFungi" id="EJT75537"/>
    </source>
</evidence>
<evidence type="ECO:0000256" key="2">
    <source>
        <dbReference type="ARBA" id="ARBA00022692"/>
    </source>
</evidence>
<reference evidence="9" key="2">
    <citation type="submission" date="2010-07" db="EMBL/GenBank/DDBJ databases">
        <authorList>
            <consortium name="The Broad Institute Genome Sequencing Platform"/>
            <consortium name="Broad Institute Genome Sequencing Center for Infectious Disease"/>
            <person name="Ma L.-J."/>
            <person name="Dead R."/>
            <person name="Young S."/>
            <person name="Zeng Q."/>
            <person name="Koehrsen M."/>
            <person name="Alvarado L."/>
            <person name="Berlin A."/>
            <person name="Chapman S.B."/>
            <person name="Chen Z."/>
            <person name="Freedman E."/>
            <person name="Gellesch M."/>
            <person name="Goldberg J."/>
            <person name="Griggs A."/>
            <person name="Gujja S."/>
            <person name="Heilman E.R."/>
            <person name="Heiman D."/>
            <person name="Hepburn T."/>
            <person name="Howarth C."/>
            <person name="Jen D."/>
            <person name="Larson L."/>
            <person name="Mehta T."/>
            <person name="Neiman D."/>
            <person name="Pearson M."/>
            <person name="Roberts A."/>
            <person name="Saif S."/>
            <person name="Shea T."/>
            <person name="Shenoy N."/>
            <person name="Sisk P."/>
            <person name="Stolte C."/>
            <person name="Sykes S."/>
            <person name="Walk T."/>
            <person name="White J."/>
            <person name="Yandava C."/>
            <person name="Haas B."/>
            <person name="Nusbaum C."/>
            <person name="Birren B."/>
        </authorList>
    </citation>
    <scope>NUCLEOTIDE SEQUENCE</scope>
    <source>
        <strain evidence="9">R3-111a-1</strain>
    </source>
</reference>
<dbReference type="VEuPathDB" id="FungiDB:GGTG_05470"/>
<dbReference type="GeneID" id="20345928"/>
<accession>J3NW07</accession>
<dbReference type="PANTHER" id="PTHR33048">
    <property type="entry name" value="PTH11-LIKE INTEGRAL MEMBRANE PROTEIN (AFU_ORTHOLOGUE AFUA_5G11245)"/>
    <property type="match status" value="1"/>
</dbReference>
<feature type="region of interest" description="Disordered" evidence="6">
    <location>
        <begin position="279"/>
        <end position="302"/>
    </location>
</feature>
<dbReference type="EMBL" id="GL385397">
    <property type="protein sequence ID" value="EJT75537.1"/>
    <property type="molecule type" value="Genomic_DNA"/>
</dbReference>